<comment type="caution">
    <text evidence="5">The sequence shown here is derived from an EMBL/GenBank/DDBJ whole genome shotgun (WGS) entry which is preliminary data.</text>
</comment>
<name>A0A0D0X0X4_9ACTN</name>
<keyword evidence="2" id="KW-0238">DNA-binding</keyword>
<dbReference type="InterPro" id="IPR002577">
    <property type="entry name" value="HTH_HxlR"/>
</dbReference>
<accession>A0A0D0X0X4</accession>
<dbReference type="PATRIC" id="fig|47853.6.peg.917"/>
<proteinExistence type="predicted"/>
<gene>
    <name evidence="5" type="ORF">TK50_04285</name>
</gene>
<keyword evidence="6" id="KW-1185">Reference proteome</keyword>
<dbReference type="OrthoDB" id="3293788at2"/>
<keyword evidence="3" id="KW-0804">Transcription</keyword>
<dbReference type="EMBL" id="JXSX01000001">
    <property type="protein sequence ID" value="KIR64821.1"/>
    <property type="molecule type" value="Genomic_DNA"/>
</dbReference>
<dbReference type="AlphaFoldDB" id="A0A0D0X0X4"/>
<evidence type="ECO:0000256" key="1">
    <source>
        <dbReference type="ARBA" id="ARBA00023015"/>
    </source>
</evidence>
<dbReference type="PANTHER" id="PTHR33204">
    <property type="entry name" value="TRANSCRIPTIONAL REGULATOR, MARR FAMILY"/>
    <property type="match status" value="1"/>
</dbReference>
<dbReference type="Proteomes" id="UP000032254">
    <property type="component" value="Unassembled WGS sequence"/>
</dbReference>
<sequence>MADTDPGTAERLDVTPAHRELLDQVLDKWSLEVLNTLCERPSRFNELRQAIPAVSQKSLSATLRRLERNGIVERRVLSSRPVAVEYRITPLGKTLRSPVDALFDWADHHLGAIETARRAYDEADPTAS</sequence>
<dbReference type="PROSITE" id="PS51118">
    <property type="entry name" value="HTH_HXLR"/>
    <property type="match status" value="1"/>
</dbReference>
<dbReference type="GeneID" id="301303385"/>
<evidence type="ECO:0000313" key="5">
    <source>
        <dbReference type="EMBL" id="KIR64821.1"/>
    </source>
</evidence>
<feature type="domain" description="HTH hxlR-type" evidence="4">
    <location>
        <begin position="15"/>
        <end position="114"/>
    </location>
</feature>
<dbReference type="InterPro" id="IPR036388">
    <property type="entry name" value="WH-like_DNA-bd_sf"/>
</dbReference>
<dbReference type="GO" id="GO:0003677">
    <property type="term" value="F:DNA binding"/>
    <property type="evidence" value="ECO:0007669"/>
    <property type="project" value="UniProtKB-KW"/>
</dbReference>
<evidence type="ECO:0000256" key="2">
    <source>
        <dbReference type="ARBA" id="ARBA00023125"/>
    </source>
</evidence>
<dbReference type="SUPFAM" id="SSF46785">
    <property type="entry name" value="Winged helix' DNA-binding domain"/>
    <property type="match status" value="1"/>
</dbReference>
<reference evidence="5 6" key="1">
    <citation type="submission" date="2015-01" db="EMBL/GenBank/DDBJ databases">
        <title>Sequencing and annotation of Micromonospora carbonacea strain JXNU-1 genome.</title>
        <authorList>
            <person name="Long Z."/>
            <person name="Huang Y."/>
            <person name="Jiang Y."/>
        </authorList>
    </citation>
    <scope>NUCLEOTIDE SEQUENCE [LARGE SCALE GENOMIC DNA]</scope>
    <source>
        <strain evidence="5 6">JXNU-1</strain>
    </source>
</reference>
<evidence type="ECO:0000256" key="3">
    <source>
        <dbReference type="ARBA" id="ARBA00023163"/>
    </source>
</evidence>
<keyword evidence="1" id="KW-0805">Transcription regulation</keyword>
<dbReference type="InterPro" id="IPR036390">
    <property type="entry name" value="WH_DNA-bd_sf"/>
</dbReference>
<dbReference type="Pfam" id="PF01638">
    <property type="entry name" value="HxlR"/>
    <property type="match status" value="1"/>
</dbReference>
<dbReference type="RefSeq" id="WP_043961567.1">
    <property type="nucleotide sequence ID" value="NZ_JXSX01000001.1"/>
</dbReference>
<protein>
    <submittedName>
        <fullName evidence="5">MarR family transcriptional regulator</fullName>
    </submittedName>
</protein>
<dbReference type="PANTHER" id="PTHR33204:SF39">
    <property type="entry name" value="TRANSCRIPTIONAL REGULATORY PROTEIN"/>
    <property type="match status" value="1"/>
</dbReference>
<evidence type="ECO:0000313" key="6">
    <source>
        <dbReference type="Proteomes" id="UP000032254"/>
    </source>
</evidence>
<evidence type="ECO:0000259" key="4">
    <source>
        <dbReference type="PROSITE" id="PS51118"/>
    </source>
</evidence>
<organism evidence="5 6">
    <name type="scientific">Micromonospora haikouensis</name>
    <dbReference type="NCBI Taxonomy" id="686309"/>
    <lineage>
        <taxon>Bacteria</taxon>
        <taxon>Bacillati</taxon>
        <taxon>Actinomycetota</taxon>
        <taxon>Actinomycetes</taxon>
        <taxon>Micromonosporales</taxon>
        <taxon>Micromonosporaceae</taxon>
        <taxon>Micromonospora</taxon>
    </lineage>
</organism>
<dbReference type="Gene3D" id="1.10.10.10">
    <property type="entry name" value="Winged helix-like DNA-binding domain superfamily/Winged helix DNA-binding domain"/>
    <property type="match status" value="1"/>
</dbReference>